<evidence type="ECO:0000256" key="3">
    <source>
        <dbReference type="ARBA" id="ARBA00022840"/>
    </source>
</evidence>
<dbReference type="InterPro" id="IPR027417">
    <property type="entry name" value="P-loop_NTPase"/>
</dbReference>
<protein>
    <recommendedName>
        <fullName evidence="5">ATP-dependent RNA helicase</fullName>
        <ecNumber evidence="5">3.6.4.13</ecNumber>
    </recommendedName>
</protein>
<dbReference type="PROSITE" id="PS51192">
    <property type="entry name" value="HELICASE_ATP_BIND_1"/>
    <property type="match status" value="1"/>
</dbReference>
<accession>A0A2N1JBS9</accession>
<dbReference type="PROSITE" id="PS51194">
    <property type="entry name" value="HELICASE_CTER"/>
    <property type="match status" value="1"/>
</dbReference>
<feature type="compositionally biased region" description="Basic and acidic residues" evidence="6">
    <location>
        <begin position="669"/>
        <end position="688"/>
    </location>
</feature>
<dbReference type="InterPro" id="IPR011545">
    <property type="entry name" value="DEAD/DEAH_box_helicase_dom"/>
</dbReference>
<evidence type="ECO:0000256" key="4">
    <source>
        <dbReference type="ARBA" id="ARBA00022884"/>
    </source>
</evidence>
<keyword evidence="10" id="KW-1185">Reference proteome</keyword>
<dbReference type="PANTHER" id="PTHR24031">
    <property type="entry name" value="RNA HELICASE"/>
    <property type="match status" value="1"/>
</dbReference>
<feature type="domain" description="Helicase ATP-binding" evidence="7">
    <location>
        <begin position="102"/>
        <end position="319"/>
    </location>
</feature>
<dbReference type="OrthoDB" id="193716at2759"/>
<dbReference type="SUPFAM" id="SSF52540">
    <property type="entry name" value="P-loop containing nucleoside triphosphate hydrolases"/>
    <property type="match status" value="1"/>
</dbReference>
<comment type="function">
    <text evidence="5">RNA helicase.</text>
</comment>
<evidence type="ECO:0000313" key="9">
    <source>
        <dbReference type="EMBL" id="PKI83982.1"/>
    </source>
</evidence>
<dbReference type="EC" id="3.6.4.13" evidence="5"/>
<comment type="domain">
    <text evidence="5">The Q motif is unique to and characteristic of the DEAD box family of RNA helicases and controls ATP binding and hydrolysis.</text>
</comment>
<dbReference type="Proteomes" id="UP000232875">
    <property type="component" value="Unassembled WGS sequence"/>
</dbReference>
<reference evidence="9 10" key="1">
    <citation type="submission" date="2017-10" db="EMBL/GenBank/DDBJ databases">
        <title>A novel species of cold-tolerant Malassezia isolated from bats.</title>
        <authorList>
            <person name="Lorch J.M."/>
            <person name="Palmer J.M."/>
            <person name="Vanderwolf K.J."/>
            <person name="Schmidt K.Z."/>
            <person name="Verant M.L."/>
            <person name="Weller T.J."/>
            <person name="Blehert D.S."/>
        </authorList>
    </citation>
    <scope>NUCLEOTIDE SEQUENCE [LARGE SCALE GENOMIC DNA]</scope>
    <source>
        <strain evidence="9 10">NWHC:44797-103</strain>
    </source>
</reference>
<dbReference type="GO" id="GO:0003724">
    <property type="term" value="F:RNA helicase activity"/>
    <property type="evidence" value="ECO:0007669"/>
    <property type="project" value="UniProtKB-EC"/>
</dbReference>
<evidence type="ECO:0000256" key="2">
    <source>
        <dbReference type="ARBA" id="ARBA00022801"/>
    </source>
</evidence>
<evidence type="ECO:0000259" key="8">
    <source>
        <dbReference type="PROSITE" id="PS51194"/>
    </source>
</evidence>
<name>A0A2N1JBS9_9BASI</name>
<keyword evidence="5" id="KW-0347">Helicase</keyword>
<keyword evidence="1 5" id="KW-0547">Nucleotide-binding</keyword>
<evidence type="ECO:0000256" key="1">
    <source>
        <dbReference type="ARBA" id="ARBA00022741"/>
    </source>
</evidence>
<organism evidence="9 10">
    <name type="scientific">Malassezia vespertilionis</name>
    <dbReference type="NCBI Taxonomy" id="2020962"/>
    <lineage>
        <taxon>Eukaryota</taxon>
        <taxon>Fungi</taxon>
        <taxon>Dikarya</taxon>
        <taxon>Basidiomycota</taxon>
        <taxon>Ustilaginomycotina</taxon>
        <taxon>Malasseziomycetes</taxon>
        <taxon>Malasseziales</taxon>
        <taxon>Malasseziaceae</taxon>
        <taxon>Malassezia</taxon>
    </lineage>
</organism>
<gene>
    <name evidence="9" type="primary">MSS116</name>
    <name evidence="9" type="ORF">MVES_002076</name>
</gene>
<evidence type="ECO:0000313" key="10">
    <source>
        <dbReference type="Proteomes" id="UP000232875"/>
    </source>
</evidence>
<keyword evidence="3 5" id="KW-0067">ATP-binding</keyword>
<dbReference type="SMART" id="SM00490">
    <property type="entry name" value="HELICc"/>
    <property type="match status" value="1"/>
</dbReference>
<feature type="domain" description="Helicase C-terminal" evidence="8">
    <location>
        <begin position="356"/>
        <end position="529"/>
    </location>
</feature>
<sequence length="688" mass="76634">MAATKLIFGRALARPSLHRSIYGALRTYTVAPTALDGATDTAHAMQEPRMSVASLAGKVDASTLKALEKRPFSFTTLTEVQSQVFKLLPELANAGLTPTSTPLPDGKGRDLLVKARTGTGKTVGFLVPAIESRLNAIDGLSKRTLTLSFAASIKQEREHLLSDETPAATKVLAQAFTKTTVGVLVISPTRELAHQIATQAQHLLATHRDMHVHLLCGGESAHEQRRLWRRQSRDVVVATPGRLLDLMQDPMFSDAFATTQTLVLDEADMLLEMGFRSDIEEIIGYLPPPEQRNTMLFSATIDPSIEGIARETLHKNHRMIDCVPPGEKNVHLRVPQFVTLVDEPADYIPHMLRLIARDQMIHRELSKVMIFAPTTKLTQFVARLLPSLAHNLPGKRDTQILELHSNKDQASRTRISSRFRNITDTPSILVTSDVSARGVDYPNVTEVIQLGIPPSKEMYVHRVGRTGRGSKDGRADLVLQSWEGGFLTWELGEMPLQHISVAEFQTQVLDTAQALDADTELSLWPESIGDKMKRAKDKSGRRRTPISKRRPFTPLFGEEQLKEAASTARDATLDDFPPSPVMSGVLGYYKGRAAMLRVRIENIQRRLAPWFNELLGLDLPVYAFKDTGKDELSGRGRASGEWSKKSRDQKGRGREDWSFKSKLRGRGRFAKDERGYGRGEKSHARSWK</sequence>
<comment type="catalytic activity">
    <reaction evidence="5">
        <text>ATP + H2O = ADP + phosphate + H(+)</text>
        <dbReference type="Rhea" id="RHEA:13065"/>
        <dbReference type="ChEBI" id="CHEBI:15377"/>
        <dbReference type="ChEBI" id="CHEBI:15378"/>
        <dbReference type="ChEBI" id="CHEBI:30616"/>
        <dbReference type="ChEBI" id="CHEBI:43474"/>
        <dbReference type="ChEBI" id="CHEBI:456216"/>
        <dbReference type="EC" id="3.6.4.13"/>
    </reaction>
</comment>
<evidence type="ECO:0000259" key="7">
    <source>
        <dbReference type="PROSITE" id="PS51192"/>
    </source>
</evidence>
<dbReference type="CDD" id="cd18787">
    <property type="entry name" value="SF2_C_DEAD"/>
    <property type="match status" value="1"/>
</dbReference>
<dbReference type="GO" id="GO:0003723">
    <property type="term" value="F:RNA binding"/>
    <property type="evidence" value="ECO:0007669"/>
    <property type="project" value="UniProtKB-UniRule"/>
</dbReference>
<dbReference type="Pfam" id="PF00270">
    <property type="entry name" value="DEAD"/>
    <property type="match status" value="1"/>
</dbReference>
<dbReference type="Gene3D" id="3.40.50.300">
    <property type="entry name" value="P-loop containing nucleotide triphosphate hydrolases"/>
    <property type="match status" value="2"/>
</dbReference>
<dbReference type="EMBL" id="KZ454990">
    <property type="protein sequence ID" value="PKI83982.1"/>
    <property type="molecule type" value="Genomic_DNA"/>
</dbReference>
<evidence type="ECO:0000256" key="6">
    <source>
        <dbReference type="SAM" id="MobiDB-lite"/>
    </source>
</evidence>
<proteinExistence type="inferred from homology"/>
<dbReference type="SMART" id="SM00487">
    <property type="entry name" value="DEXDc"/>
    <property type="match status" value="1"/>
</dbReference>
<dbReference type="AlphaFoldDB" id="A0A2N1JBS9"/>
<dbReference type="GO" id="GO:0016787">
    <property type="term" value="F:hydrolase activity"/>
    <property type="evidence" value="ECO:0007669"/>
    <property type="project" value="UniProtKB-KW"/>
</dbReference>
<dbReference type="InterPro" id="IPR014001">
    <property type="entry name" value="Helicase_ATP-bd"/>
</dbReference>
<dbReference type="STRING" id="2020962.A0A2N1JBS9"/>
<dbReference type="InterPro" id="IPR001650">
    <property type="entry name" value="Helicase_C-like"/>
</dbReference>
<keyword evidence="4 5" id="KW-0694">RNA-binding</keyword>
<comment type="similarity">
    <text evidence="5">Belongs to the DEAD box helicase family.</text>
</comment>
<dbReference type="GO" id="GO:0005524">
    <property type="term" value="F:ATP binding"/>
    <property type="evidence" value="ECO:0007669"/>
    <property type="project" value="UniProtKB-UniRule"/>
</dbReference>
<evidence type="ECO:0000256" key="5">
    <source>
        <dbReference type="RuleBase" id="RU365068"/>
    </source>
</evidence>
<feature type="compositionally biased region" description="Basic and acidic residues" evidence="6">
    <location>
        <begin position="642"/>
        <end position="659"/>
    </location>
</feature>
<dbReference type="Pfam" id="PF00271">
    <property type="entry name" value="Helicase_C"/>
    <property type="match status" value="1"/>
</dbReference>
<keyword evidence="2 5" id="KW-0378">Hydrolase</keyword>
<feature type="region of interest" description="Disordered" evidence="6">
    <location>
        <begin position="630"/>
        <end position="688"/>
    </location>
</feature>